<keyword evidence="11" id="KW-0539">Nucleus</keyword>
<dbReference type="CDD" id="cd18801">
    <property type="entry name" value="SF2_C_FANCM_Hef"/>
    <property type="match status" value="1"/>
</dbReference>
<reference evidence="17 18" key="1">
    <citation type="journal article" date="2016" name="Nat. Commun.">
        <title>Ectomycorrhizal ecology is imprinted in the genome of the dominant symbiotic fungus Cenococcum geophilum.</title>
        <authorList>
            <consortium name="DOE Joint Genome Institute"/>
            <person name="Peter M."/>
            <person name="Kohler A."/>
            <person name="Ohm R.A."/>
            <person name="Kuo A."/>
            <person name="Krutzmann J."/>
            <person name="Morin E."/>
            <person name="Arend M."/>
            <person name="Barry K.W."/>
            <person name="Binder M."/>
            <person name="Choi C."/>
            <person name="Clum A."/>
            <person name="Copeland A."/>
            <person name="Grisel N."/>
            <person name="Haridas S."/>
            <person name="Kipfer T."/>
            <person name="LaButti K."/>
            <person name="Lindquist E."/>
            <person name="Lipzen A."/>
            <person name="Maire R."/>
            <person name="Meier B."/>
            <person name="Mihaltcheva S."/>
            <person name="Molinier V."/>
            <person name="Murat C."/>
            <person name="Poggeler S."/>
            <person name="Quandt C.A."/>
            <person name="Sperisen C."/>
            <person name="Tritt A."/>
            <person name="Tisserant E."/>
            <person name="Crous P.W."/>
            <person name="Henrissat B."/>
            <person name="Nehls U."/>
            <person name="Egli S."/>
            <person name="Spatafora J.W."/>
            <person name="Grigoriev I.V."/>
            <person name="Martin F.M."/>
        </authorList>
    </citation>
    <scope>NUCLEOTIDE SEQUENCE [LARGE SCALE GENOMIC DNA]</scope>
    <source>
        <strain evidence="17 18">CBS 459.81</strain>
    </source>
</reference>
<dbReference type="InterPro" id="IPR014001">
    <property type="entry name" value="Helicase_ATP-bd"/>
</dbReference>
<evidence type="ECO:0000313" key="18">
    <source>
        <dbReference type="Proteomes" id="UP000250266"/>
    </source>
</evidence>
<dbReference type="EC" id="3.6.4.12" evidence="13"/>
<dbReference type="CDD" id="cd18033">
    <property type="entry name" value="DEXDc_FANCM"/>
    <property type="match status" value="1"/>
</dbReference>
<dbReference type="GO" id="GO:0005524">
    <property type="term" value="F:ATP binding"/>
    <property type="evidence" value="ECO:0007669"/>
    <property type="project" value="UniProtKB-UniRule"/>
</dbReference>
<evidence type="ECO:0000313" key="17">
    <source>
        <dbReference type="EMBL" id="OCK81240.1"/>
    </source>
</evidence>
<dbReference type="PROSITE" id="PS51192">
    <property type="entry name" value="HELICASE_ATP_BIND_1"/>
    <property type="match status" value="1"/>
</dbReference>
<dbReference type="GO" id="GO:0000400">
    <property type="term" value="F:four-way junction DNA binding"/>
    <property type="evidence" value="ECO:0007669"/>
    <property type="project" value="TreeGrafter"/>
</dbReference>
<dbReference type="InterPro" id="IPR044749">
    <property type="entry name" value="FANCM_DEXDc"/>
</dbReference>
<gene>
    <name evidence="17" type="ORF">K432DRAFT_425108</name>
</gene>
<name>A0A8E2ECE9_9PEZI</name>
<dbReference type="InterPro" id="IPR001650">
    <property type="entry name" value="Helicase_C-like"/>
</dbReference>
<accession>A0A8E2ECE9</accession>
<feature type="compositionally biased region" description="Low complexity" evidence="14">
    <location>
        <begin position="328"/>
        <end position="337"/>
    </location>
</feature>
<dbReference type="InterPro" id="IPR039686">
    <property type="entry name" value="FANCM/Mph1-like_ID"/>
</dbReference>
<feature type="compositionally biased region" description="Polar residues" evidence="14">
    <location>
        <begin position="140"/>
        <end position="151"/>
    </location>
</feature>
<evidence type="ECO:0000259" key="16">
    <source>
        <dbReference type="PROSITE" id="PS51194"/>
    </source>
</evidence>
<comment type="similarity">
    <text evidence="3 13">Belongs to the DEAD box helicase family. DEAH subfamily. FANCM sub-subfamily.</text>
</comment>
<feature type="region of interest" description="Disordered" evidence="14">
    <location>
        <begin position="1270"/>
        <end position="1324"/>
    </location>
</feature>
<keyword evidence="9" id="KW-0067">ATP-binding</keyword>
<feature type="region of interest" description="Disordered" evidence="14">
    <location>
        <begin position="201"/>
        <end position="228"/>
    </location>
</feature>
<proteinExistence type="inferred from homology"/>
<feature type="region of interest" description="Disordered" evidence="14">
    <location>
        <begin position="967"/>
        <end position="990"/>
    </location>
</feature>
<evidence type="ECO:0000256" key="10">
    <source>
        <dbReference type="ARBA" id="ARBA00023204"/>
    </source>
</evidence>
<feature type="compositionally biased region" description="Polar residues" evidence="14">
    <location>
        <begin position="290"/>
        <end position="300"/>
    </location>
</feature>
<feature type="compositionally biased region" description="Polar residues" evidence="14">
    <location>
        <begin position="270"/>
        <end position="280"/>
    </location>
</feature>
<dbReference type="Gene3D" id="3.40.50.300">
    <property type="entry name" value="P-loop containing nucleotide triphosphate hydrolases"/>
    <property type="match status" value="2"/>
</dbReference>
<dbReference type="Pfam" id="PF04851">
    <property type="entry name" value="ResIII"/>
    <property type="match status" value="1"/>
</dbReference>
<comment type="subunit">
    <text evidence="4 13">Interacts with the MHF histone-fold complex to form the FANCM-MHF complex.</text>
</comment>
<protein>
    <recommendedName>
        <fullName evidence="13">ATP-dependent DNA helicase</fullName>
        <ecNumber evidence="13">3.6.4.12</ecNumber>
    </recommendedName>
</protein>
<organism evidence="17 18">
    <name type="scientific">Lepidopterella palustris CBS 459.81</name>
    <dbReference type="NCBI Taxonomy" id="1314670"/>
    <lineage>
        <taxon>Eukaryota</taxon>
        <taxon>Fungi</taxon>
        <taxon>Dikarya</taxon>
        <taxon>Ascomycota</taxon>
        <taxon>Pezizomycotina</taxon>
        <taxon>Dothideomycetes</taxon>
        <taxon>Pleosporomycetidae</taxon>
        <taxon>Mytilinidiales</taxon>
        <taxon>Argynnaceae</taxon>
        <taxon>Lepidopterella</taxon>
    </lineage>
</organism>
<feature type="domain" description="Helicase C-terminal" evidence="16">
    <location>
        <begin position="770"/>
        <end position="939"/>
    </location>
</feature>
<feature type="compositionally biased region" description="Polar residues" evidence="14">
    <location>
        <begin position="381"/>
        <end position="398"/>
    </location>
</feature>
<comment type="catalytic activity">
    <reaction evidence="12 13">
        <text>ATP + H2O = ADP + phosphate + H(+)</text>
        <dbReference type="Rhea" id="RHEA:13065"/>
        <dbReference type="ChEBI" id="CHEBI:15377"/>
        <dbReference type="ChEBI" id="CHEBI:15378"/>
        <dbReference type="ChEBI" id="CHEBI:30616"/>
        <dbReference type="ChEBI" id="CHEBI:43474"/>
        <dbReference type="ChEBI" id="CHEBI:456216"/>
        <dbReference type="EC" id="3.6.4.12"/>
    </reaction>
</comment>
<dbReference type="GO" id="GO:0009378">
    <property type="term" value="F:four-way junction helicase activity"/>
    <property type="evidence" value="ECO:0007669"/>
    <property type="project" value="TreeGrafter"/>
</dbReference>
<dbReference type="Proteomes" id="UP000250266">
    <property type="component" value="Unassembled WGS sequence"/>
</dbReference>
<evidence type="ECO:0000256" key="1">
    <source>
        <dbReference type="ARBA" id="ARBA00003813"/>
    </source>
</evidence>
<evidence type="ECO:0000256" key="8">
    <source>
        <dbReference type="ARBA" id="ARBA00022806"/>
    </source>
</evidence>
<keyword evidence="6" id="KW-0227">DNA damage</keyword>
<dbReference type="InterPro" id="IPR006935">
    <property type="entry name" value="Helicase/UvrB_N"/>
</dbReference>
<keyword evidence="8" id="KW-0347">Helicase</keyword>
<evidence type="ECO:0000256" key="11">
    <source>
        <dbReference type="ARBA" id="ARBA00023242"/>
    </source>
</evidence>
<dbReference type="Gene3D" id="1.20.1320.20">
    <property type="entry name" value="hef helicase domain"/>
    <property type="match status" value="1"/>
</dbReference>
<evidence type="ECO:0000256" key="6">
    <source>
        <dbReference type="ARBA" id="ARBA00022763"/>
    </source>
</evidence>
<feature type="region of interest" description="Disordered" evidence="14">
    <location>
        <begin position="379"/>
        <end position="403"/>
    </location>
</feature>
<dbReference type="GO" id="GO:0045003">
    <property type="term" value="P:double-strand break repair via synthesis-dependent strand annealing"/>
    <property type="evidence" value="ECO:0007669"/>
    <property type="project" value="TreeGrafter"/>
</dbReference>
<dbReference type="GO" id="GO:0005634">
    <property type="term" value="C:nucleus"/>
    <property type="evidence" value="ECO:0007669"/>
    <property type="project" value="UniProtKB-SubCell"/>
</dbReference>
<feature type="compositionally biased region" description="Basic and acidic residues" evidence="14">
    <location>
        <begin position="153"/>
        <end position="175"/>
    </location>
</feature>
<feature type="compositionally biased region" description="Basic residues" evidence="14">
    <location>
        <begin position="177"/>
        <end position="188"/>
    </location>
</feature>
<evidence type="ECO:0000256" key="12">
    <source>
        <dbReference type="ARBA" id="ARBA00047995"/>
    </source>
</evidence>
<dbReference type="OrthoDB" id="164902at2759"/>
<evidence type="ECO:0000256" key="13">
    <source>
        <dbReference type="RuleBase" id="RU367027"/>
    </source>
</evidence>
<dbReference type="GO" id="GO:0036297">
    <property type="term" value="P:interstrand cross-link repair"/>
    <property type="evidence" value="ECO:0007669"/>
    <property type="project" value="TreeGrafter"/>
</dbReference>
<dbReference type="SMART" id="SM00487">
    <property type="entry name" value="DEXDc"/>
    <property type="match status" value="1"/>
</dbReference>
<evidence type="ECO:0000256" key="5">
    <source>
        <dbReference type="ARBA" id="ARBA00022741"/>
    </source>
</evidence>
<keyword evidence="10" id="KW-0234">DNA repair</keyword>
<dbReference type="GO" id="GO:0043138">
    <property type="term" value="F:3'-5' DNA helicase activity"/>
    <property type="evidence" value="ECO:0007669"/>
    <property type="project" value="InterPro"/>
</dbReference>
<evidence type="ECO:0000259" key="15">
    <source>
        <dbReference type="PROSITE" id="PS51192"/>
    </source>
</evidence>
<feature type="region of interest" description="Disordered" evidence="14">
    <location>
        <begin position="1138"/>
        <end position="1167"/>
    </location>
</feature>
<dbReference type="CDD" id="cd12091">
    <property type="entry name" value="FANCM_ID"/>
    <property type="match status" value="1"/>
</dbReference>
<evidence type="ECO:0000256" key="7">
    <source>
        <dbReference type="ARBA" id="ARBA00022801"/>
    </source>
</evidence>
<dbReference type="Pfam" id="PF00271">
    <property type="entry name" value="Helicase_C"/>
    <property type="match status" value="1"/>
</dbReference>
<comment type="function">
    <text evidence="1 13">ATP-dependent DNA helicase involved in DNA damage repair by homologous recombination and in genome maintenance. Capable of unwinding D-loops. Plays a role in limiting crossover recombinants during mitotic DNA double-strand break (DSB) repair. Component of a FANCM-MHF complex which promotes gene conversion at blocked replication forks, probably by reversal of the stalled fork.</text>
</comment>
<evidence type="ECO:0000256" key="4">
    <source>
        <dbReference type="ARBA" id="ARBA00011390"/>
    </source>
</evidence>
<dbReference type="PANTHER" id="PTHR14025">
    <property type="entry name" value="FANCONI ANEMIA GROUP M FANCM FAMILY MEMBER"/>
    <property type="match status" value="1"/>
</dbReference>
<comment type="subcellular location">
    <subcellularLocation>
        <location evidence="2 13">Nucleus</location>
    </subcellularLocation>
</comment>
<dbReference type="SMART" id="SM00490">
    <property type="entry name" value="HELICc"/>
    <property type="match status" value="1"/>
</dbReference>
<feature type="domain" description="Helicase ATP-binding" evidence="15">
    <location>
        <begin position="429"/>
        <end position="597"/>
    </location>
</feature>
<feature type="region of interest" description="Disordered" evidence="14">
    <location>
        <begin position="27"/>
        <end position="188"/>
    </location>
</feature>
<sequence>MSEGDEFGDFDDEEILAVATQFENNAAFTFRPSPRPQKRRRVDLHHDEIQDDDSGIPARKSSRSGLGRQRVVLSDNEDASNTTPFAKSMTPAKQRNAPKPTQRSSSEEAFDPAPSTARFTPRRRQDPRPGQRSIDRESSQSKLANSTSCTGKQKKEPKPEEKENGDLERESESPSKKQPKKPKHRIHTLAKFVELKDIYFTHPPDIDSSPGNLGGPIRQKKSKPVASVTGVAGFSPAISRSMMNGVNVEHSLEKSNTTANGSTGPFRPFQAQNGNQQSQSVEDDDALPSTEGSLSNTNANIGIPPISRTNVDPLPSDIAKELADLPSDAFASSSSSPQKQTDDAISLSSQVSPVRRSNIMAPQTGLRQTTLFGRGGVESVPASQGNKRYNFSSSNNAEPPTHHKLDADAINTWVYPTNLGTIRDYQFNIVARGLFHNLLVALPTGLGKTFIAATIMLNWFRWTTDAQIIFVAPTKPLVSQQVEACFGIAGIPRSQTSMLTGGIAPGLRTEEYLRKRVFFMTPQTIMNDLKTGICDPKRIVLLVVDEAHRATGAYAYVEVVKFIRRFNESFRVLALTATPGADVEAVQKVIDGLDISRVEIRTEQSLDIRNYVHSRKIEKHVFENSEEMEMCMGLYSKAVQPVLAKLNSMNAYWSKDPLSLTPYGCTQARMKWMGSEAGRKAHWGVKSMVMNIFSILASLSHGMELLKYHGIGPFQQALVNFKNSSDEKNSKYKREITESEHFQKLIVRLHGWVNDDNFIGHPKLEFMQEIILEHFVNAGERGGSDDAPLSSTRIMVFAHFRDSAEEIVRVLRRHEPMIRPHVFVGQATSKNSEGMDQKRQLEIIHKFKTGVYNTLIATSIGEEGLDIGEVDLIICYDSKASPIRMLQRMGRTGRKRAGKIILLQMKGKEEDDAVKAKDNYEKMQEMIANGSRFNFHDERSRRIVPKEIQPVVDKRVVEIPLENSQLDLPEPKRRGRVPKRPPKKFHMPDGVRTGFVQASRMDDSGTEEVPRPRARKTTLKFSSKESVVLGPLEDVVLNAAEAKDLERRYQTVFDDSDAPMIGAPNFTSHPERQRTVSRTKAFPRPGRAATSMVKMLKRIHDVNIDRIEELRRNLHFSDLEADPTKTILVSDISDQEEVLPASPARNKPDQAHYRHTITPAGPKPRIAPRAQALCISDLVDERASSSPPPTDPRMRIHSQAITLGSDTEGTEPEGNEELDSELADFIADDDEAIEMVSSSLPAIDSSVSGGMVGDGDGGAVRTKKFYVEREAVSSEEDDELPDASTLVGKRKPATLEVIDTDEDEEPVTRQRKRARRVADEDDSE</sequence>
<evidence type="ECO:0000256" key="2">
    <source>
        <dbReference type="ARBA" id="ARBA00004123"/>
    </source>
</evidence>
<feature type="region of interest" description="Disordered" evidence="14">
    <location>
        <begin position="255"/>
        <end position="314"/>
    </location>
</feature>
<evidence type="ECO:0000256" key="9">
    <source>
        <dbReference type="ARBA" id="ARBA00022840"/>
    </source>
</evidence>
<dbReference type="EMBL" id="KV744928">
    <property type="protein sequence ID" value="OCK81240.1"/>
    <property type="molecule type" value="Genomic_DNA"/>
</dbReference>
<keyword evidence="5" id="KW-0547">Nucleotide-binding</keyword>
<feature type="compositionally biased region" description="Basic residues" evidence="14">
    <location>
        <begin position="973"/>
        <end position="985"/>
    </location>
</feature>
<dbReference type="SUPFAM" id="SSF52540">
    <property type="entry name" value="P-loop containing nucleoside triphosphate hydrolases"/>
    <property type="match status" value="1"/>
</dbReference>
<evidence type="ECO:0000256" key="3">
    <source>
        <dbReference type="ARBA" id="ARBA00009889"/>
    </source>
</evidence>
<evidence type="ECO:0000256" key="14">
    <source>
        <dbReference type="SAM" id="MobiDB-lite"/>
    </source>
</evidence>
<dbReference type="GO" id="GO:0016787">
    <property type="term" value="F:hydrolase activity"/>
    <property type="evidence" value="ECO:0007669"/>
    <property type="project" value="UniProtKB-KW"/>
</dbReference>
<keyword evidence="7 17" id="KW-0378">Hydrolase</keyword>
<feature type="region of interest" description="Disordered" evidence="14">
    <location>
        <begin position="328"/>
        <end position="363"/>
    </location>
</feature>
<dbReference type="PROSITE" id="PS51194">
    <property type="entry name" value="HELICASE_CTER"/>
    <property type="match status" value="1"/>
</dbReference>
<dbReference type="FunFam" id="3.40.50.300:FF:000861">
    <property type="entry name" value="Fanconi anemia, complementation group M"/>
    <property type="match status" value="1"/>
</dbReference>
<keyword evidence="18" id="KW-1185">Reference proteome</keyword>
<dbReference type="PANTHER" id="PTHR14025:SF20">
    <property type="entry name" value="FANCONI ANEMIA GROUP M PROTEIN"/>
    <property type="match status" value="1"/>
</dbReference>
<feature type="compositionally biased region" description="Basic and acidic residues" evidence="14">
    <location>
        <begin position="123"/>
        <end position="139"/>
    </location>
</feature>
<dbReference type="InterPro" id="IPR027417">
    <property type="entry name" value="P-loop_NTPase"/>
</dbReference>